<dbReference type="OrthoDB" id="73788at2759"/>
<proteinExistence type="predicted"/>
<comment type="caution">
    <text evidence="3">The sequence shown here is derived from an EMBL/GenBank/DDBJ whole genome shotgun (WGS) entry which is preliminary data.</text>
</comment>
<feature type="compositionally biased region" description="Acidic residues" evidence="1">
    <location>
        <begin position="437"/>
        <end position="451"/>
    </location>
</feature>
<organism evidence="3 4">
    <name type="scientific">Coptis chinensis</name>
    <dbReference type="NCBI Taxonomy" id="261450"/>
    <lineage>
        <taxon>Eukaryota</taxon>
        <taxon>Viridiplantae</taxon>
        <taxon>Streptophyta</taxon>
        <taxon>Embryophyta</taxon>
        <taxon>Tracheophyta</taxon>
        <taxon>Spermatophyta</taxon>
        <taxon>Magnoliopsida</taxon>
        <taxon>Ranunculales</taxon>
        <taxon>Ranunculaceae</taxon>
        <taxon>Coptidoideae</taxon>
        <taxon>Coptis</taxon>
    </lineage>
</organism>
<evidence type="ECO:0000313" key="3">
    <source>
        <dbReference type="EMBL" id="KAF9607159.1"/>
    </source>
</evidence>
<dbReference type="InterPro" id="IPR051494">
    <property type="entry name" value="BSD_domain-containing"/>
</dbReference>
<feature type="region of interest" description="Disordered" evidence="1">
    <location>
        <begin position="377"/>
        <end position="451"/>
    </location>
</feature>
<feature type="compositionally biased region" description="Polar residues" evidence="1">
    <location>
        <begin position="14"/>
        <end position="25"/>
    </location>
</feature>
<feature type="region of interest" description="Disordered" evidence="1">
    <location>
        <begin position="1"/>
        <end position="51"/>
    </location>
</feature>
<gene>
    <name evidence="3" type="ORF">IFM89_032381</name>
</gene>
<dbReference type="Pfam" id="PF03909">
    <property type="entry name" value="BSD"/>
    <property type="match status" value="1"/>
</dbReference>
<feature type="compositionally biased region" description="Basic and acidic residues" evidence="1">
    <location>
        <begin position="414"/>
        <end position="436"/>
    </location>
</feature>
<evidence type="ECO:0000259" key="2">
    <source>
        <dbReference type="PROSITE" id="PS50858"/>
    </source>
</evidence>
<protein>
    <recommendedName>
        <fullName evidence="2">BSD domain-containing protein</fullName>
    </recommendedName>
</protein>
<dbReference type="PANTHER" id="PTHR16019:SF5">
    <property type="entry name" value="BSD DOMAIN-CONTAINING PROTEIN 1"/>
    <property type="match status" value="1"/>
</dbReference>
<accession>A0A835HYH3</accession>
<dbReference type="InterPro" id="IPR005607">
    <property type="entry name" value="BSD_dom"/>
</dbReference>
<dbReference type="SMART" id="SM00751">
    <property type="entry name" value="BSD"/>
    <property type="match status" value="1"/>
</dbReference>
<feature type="compositionally biased region" description="Acidic residues" evidence="1">
    <location>
        <begin position="399"/>
        <end position="413"/>
    </location>
</feature>
<dbReference type="SUPFAM" id="SSF140383">
    <property type="entry name" value="BSD domain-like"/>
    <property type="match status" value="1"/>
</dbReference>
<evidence type="ECO:0000256" key="1">
    <source>
        <dbReference type="SAM" id="MobiDB-lite"/>
    </source>
</evidence>
<dbReference type="GO" id="GO:0005737">
    <property type="term" value="C:cytoplasm"/>
    <property type="evidence" value="ECO:0007669"/>
    <property type="project" value="TreeGrafter"/>
</dbReference>
<dbReference type="InterPro" id="IPR035925">
    <property type="entry name" value="BSD_dom_sf"/>
</dbReference>
<reference evidence="3 4" key="1">
    <citation type="submission" date="2020-10" db="EMBL/GenBank/DDBJ databases">
        <title>The Coptis chinensis genome and diversification of protoberbering-type alkaloids.</title>
        <authorList>
            <person name="Wang B."/>
            <person name="Shu S."/>
            <person name="Song C."/>
            <person name="Liu Y."/>
        </authorList>
    </citation>
    <scope>NUCLEOTIDE SEQUENCE [LARGE SCALE GENOMIC DNA]</scope>
    <source>
        <strain evidence="3">HL-2020</strain>
        <tissue evidence="3">Leaf</tissue>
    </source>
</reference>
<sequence length="451" mass="50014">MDFFKSVFSDDLEPSSQPNPTQNPDSKPDPQLETIENNEESVKDSNLTTNSSNSSVWSFGGLIKTIANKSESVIQTYKKDLEEFSSELKKETAVIRQVASKAVKELPASLEVGASVAQGSLESVGQAIDDLGSSVWRGTAGIITQGKDVLLSSDQDSDFNDSVGNSSNVMRDNSSRYSRFDAQVRSIQIDVNTYSEEVEDLDEFEKWKLEFVLGERDEEIDTLLSENGVMDSVYRKLVPNTISDETFWSRYFYKVYKLKQVEEARANLVKRAISGDDEDLSWDVEDEEEEGEASVSVSKGETLESSQLGEKDLEGSVVGTSDEDGKMEEKIGEEEVVVQSKSGDGEIEEVPLEGTSEISEVDDKNLIEKSEEKLVLDGKTDSCKDSDVSVVSTQPSLPEEQDLSWDEIEDLSGIDEKKVSVSDSPNRADLRKRLSAPDDEEDLSWDIEDDD</sequence>
<dbReference type="Proteomes" id="UP000631114">
    <property type="component" value="Unassembled WGS sequence"/>
</dbReference>
<dbReference type="PROSITE" id="PS50858">
    <property type="entry name" value="BSD"/>
    <property type="match status" value="1"/>
</dbReference>
<evidence type="ECO:0000313" key="4">
    <source>
        <dbReference type="Proteomes" id="UP000631114"/>
    </source>
</evidence>
<dbReference type="Gene3D" id="1.10.3970.10">
    <property type="entry name" value="BSD domain"/>
    <property type="match status" value="1"/>
</dbReference>
<dbReference type="PANTHER" id="PTHR16019">
    <property type="entry name" value="SYNAPSE-ASSOCIATED PROTEIN"/>
    <property type="match status" value="1"/>
</dbReference>
<dbReference type="EMBL" id="JADFTS010000005">
    <property type="protein sequence ID" value="KAF9607159.1"/>
    <property type="molecule type" value="Genomic_DNA"/>
</dbReference>
<feature type="region of interest" description="Disordered" evidence="1">
    <location>
        <begin position="280"/>
        <end position="364"/>
    </location>
</feature>
<dbReference type="AlphaFoldDB" id="A0A835HYH3"/>
<feature type="compositionally biased region" description="Basic and acidic residues" evidence="1">
    <location>
        <begin position="377"/>
        <end position="387"/>
    </location>
</feature>
<name>A0A835HYH3_9MAGN</name>
<feature type="compositionally biased region" description="Acidic residues" evidence="1">
    <location>
        <begin position="280"/>
        <end position="292"/>
    </location>
</feature>
<feature type="domain" description="BSD" evidence="2">
    <location>
        <begin position="207"/>
        <end position="259"/>
    </location>
</feature>
<keyword evidence="4" id="KW-1185">Reference proteome</keyword>